<dbReference type="Proteomes" id="UP000011728">
    <property type="component" value="Chromosome"/>
</dbReference>
<evidence type="ECO:0000313" key="4">
    <source>
        <dbReference type="EMBL" id="AGF54835.1"/>
    </source>
</evidence>
<dbReference type="AlphaFoldDB" id="M1LPQ2"/>
<dbReference type="HOGENOM" id="CLU_020400_0_0_9"/>
<reference evidence="4 5" key="1">
    <citation type="submission" date="2013-02" db="EMBL/GenBank/DDBJ databases">
        <title>Genome sequence of Clostridium saccharoperbutylacetonicum N1-4(HMT).</title>
        <authorList>
            <person name="Poehlein A."/>
            <person name="Daniel R."/>
        </authorList>
    </citation>
    <scope>NUCLEOTIDE SEQUENCE [LARGE SCALE GENOMIC DNA]</scope>
    <source>
        <strain evidence="5">N1-4(HMT)</strain>
    </source>
</reference>
<dbReference type="PROSITE" id="PS51170">
    <property type="entry name" value="CW"/>
    <property type="match status" value="2"/>
</dbReference>
<dbReference type="eggNOG" id="COG5263">
    <property type="taxonomic scope" value="Bacteria"/>
</dbReference>
<dbReference type="Pfam" id="PF19127">
    <property type="entry name" value="Choline_bind_3"/>
    <property type="match status" value="1"/>
</dbReference>
<dbReference type="Pfam" id="PF01473">
    <property type="entry name" value="Choline_bind_1"/>
    <property type="match status" value="2"/>
</dbReference>
<keyword evidence="5" id="KW-1185">Reference proteome</keyword>
<dbReference type="PROSITE" id="PS00213">
    <property type="entry name" value="LIPOCALIN"/>
    <property type="match status" value="1"/>
</dbReference>
<name>M1LPQ2_9CLOT</name>
<feature type="repeat" description="Cell wall-binding" evidence="2">
    <location>
        <begin position="527"/>
        <end position="546"/>
    </location>
</feature>
<dbReference type="Gene3D" id="2.10.270.10">
    <property type="entry name" value="Cholin Binding"/>
    <property type="match status" value="2"/>
</dbReference>
<dbReference type="OrthoDB" id="1886246at2"/>
<dbReference type="STRING" id="36745.CLSAP_10640"/>
<keyword evidence="1" id="KW-0677">Repeat</keyword>
<dbReference type="InterPro" id="IPR018337">
    <property type="entry name" value="Cell_wall/Cho-bd_repeat"/>
</dbReference>
<protein>
    <submittedName>
        <fullName evidence="4">Putative cell wall binding repeat-containing protein</fullName>
    </submittedName>
</protein>
<dbReference type="InterPro" id="IPR022272">
    <property type="entry name" value="Lipocalin_CS"/>
</dbReference>
<evidence type="ECO:0000256" key="3">
    <source>
        <dbReference type="SAM" id="SignalP"/>
    </source>
</evidence>
<feature type="chain" id="PRO_5004015540" evidence="3">
    <location>
        <begin position="27"/>
        <end position="635"/>
    </location>
</feature>
<dbReference type="KEGG" id="csr:Cspa_c10590"/>
<dbReference type="SUPFAM" id="SSF69360">
    <property type="entry name" value="Cell wall binding repeat"/>
    <property type="match status" value="1"/>
</dbReference>
<dbReference type="RefSeq" id="WP_015391160.1">
    <property type="nucleotide sequence ID" value="NC_020291.1"/>
</dbReference>
<feature type="repeat" description="Cell wall-binding" evidence="2">
    <location>
        <begin position="597"/>
        <end position="616"/>
    </location>
</feature>
<dbReference type="PATRIC" id="fig|931276.5.peg.1015"/>
<feature type="signal peptide" evidence="3">
    <location>
        <begin position="1"/>
        <end position="26"/>
    </location>
</feature>
<evidence type="ECO:0000313" key="5">
    <source>
        <dbReference type="Proteomes" id="UP000011728"/>
    </source>
</evidence>
<dbReference type="EMBL" id="CP004121">
    <property type="protein sequence ID" value="AGF54835.1"/>
    <property type="molecule type" value="Genomic_DNA"/>
</dbReference>
<proteinExistence type="predicted"/>
<organism evidence="4 5">
    <name type="scientific">Clostridium saccharoperbutylacetonicum N1-4(HMT)</name>
    <dbReference type="NCBI Taxonomy" id="931276"/>
    <lineage>
        <taxon>Bacteria</taxon>
        <taxon>Bacillati</taxon>
        <taxon>Bacillota</taxon>
        <taxon>Clostridia</taxon>
        <taxon>Eubacteriales</taxon>
        <taxon>Clostridiaceae</taxon>
        <taxon>Clostridium</taxon>
    </lineage>
</organism>
<evidence type="ECO:0000256" key="2">
    <source>
        <dbReference type="PROSITE-ProRule" id="PRU00591"/>
    </source>
</evidence>
<sequence>MIRRANKITSLVLAAAAVVSMVPAYAADVKKVESKDGTIYGAVAYKNGTAVIDAEVNDNDGVYLYKDGKYNKLNDIDSGSDLAAYGTKYAKVDDGSDYNVDLETGKVLDDNIVSDDEDDAASALRKRIKNEDRYSDTKIGSAYGDNDIADLTLIDGNKFGGNWYETAYAVDSSHKTSNPVGVPLNAYTIFTDAKGNYIDADYNIGKIKVSTTSAGIVGVNQVTTSAAVTIENTKDGYKLRNSNDTYAAITQSRVLGQDKDNIYRYAKINVYSVADSNGYFNINGKPMAKTGVATFGTSTVDYITLDVIQKISKKQDSSDINGGKYANSVTNYILTNDDGGAATSDNLSFRNFVLNFDNYSKQSNTVVGARVISGKLVLFKVDNSSNLSGDNVMIQAATLKNKNGYYYADSENQNTIQAEYSKYLDKVAFDTDVDGNIYIIDGGYIKKFDGTDDWNKLYKVDGSLDALSVYDKDDMVAWSQNDEVYSIIGEKKSDDNKPDVDTPVVTVGWVQASDGSWSYNNADGSKAIGWVQDGSNWYYTNGAGVMQTGWLNLYGTWYYLNPTSDGTRGAMKTGWQYIGGTWYYLNPISDGTKGAMKTGWQYIGGAWYYFNWSGAMLANTTVDGYVLGSSGAWIR</sequence>
<accession>M1LPQ2</accession>
<keyword evidence="3" id="KW-0732">Signal</keyword>
<gene>
    <name evidence="4" type="ORF">Cspa_c10590</name>
</gene>
<evidence type="ECO:0000256" key="1">
    <source>
        <dbReference type="ARBA" id="ARBA00022737"/>
    </source>
</evidence>